<organism evidence="2">
    <name type="scientific">Brassica napus</name>
    <name type="common">Rape</name>
    <dbReference type="NCBI Taxonomy" id="3708"/>
    <lineage>
        <taxon>Eukaryota</taxon>
        <taxon>Viridiplantae</taxon>
        <taxon>Streptophyta</taxon>
        <taxon>Embryophyta</taxon>
        <taxon>Tracheophyta</taxon>
        <taxon>Spermatophyta</taxon>
        <taxon>Magnoliopsida</taxon>
        <taxon>eudicotyledons</taxon>
        <taxon>Gunneridae</taxon>
        <taxon>Pentapetalae</taxon>
        <taxon>rosids</taxon>
        <taxon>malvids</taxon>
        <taxon>Brassicales</taxon>
        <taxon>Brassicaceae</taxon>
        <taxon>Brassiceae</taxon>
        <taxon>Brassica</taxon>
    </lineage>
</organism>
<reference evidence="2" key="1">
    <citation type="submission" date="2021-01" db="EMBL/GenBank/DDBJ databases">
        <authorList>
            <consortium name="Genoscope - CEA"/>
            <person name="William W."/>
        </authorList>
    </citation>
    <scope>NUCLEOTIDE SEQUENCE</scope>
</reference>
<dbReference type="AlphaFoldDB" id="A0A816IYJ7"/>
<dbReference type="Proteomes" id="UP001295469">
    <property type="component" value="Chromosome C09"/>
</dbReference>
<accession>A0A816IYJ7</accession>
<gene>
    <name evidence="2" type="ORF">DARMORV10_C09P30270.1</name>
</gene>
<keyword evidence="1" id="KW-0472">Membrane</keyword>
<keyword evidence="1" id="KW-0812">Transmembrane</keyword>
<evidence type="ECO:0000313" key="2">
    <source>
        <dbReference type="EMBL" id="CAF1737078.1"/>
    </source>
</evidence>
<dbReference type="EMBL" id="HG994373">
    <property type="protein sequence ID" value="CAF1737078.1"/>
    <property type="molecule type" value="Genomic_DNA"/>
</dbReference>
<feature type="transmembrane region" description="Helical" evidence="1">
    <location>
        <begin position="34"/>
        <end position="50"/>
    </location>
</feature>
<keyword evidence="1" id="KW-1133">Transmembrane helix</keyword>
<proteinExistence type="predicted"/>
<protein>
    <submittedName>
        <fullName evidence="2">(rape) hypothetical protein</fullName>
    </submittedName>
</protein>
<feature type="non-terminal residue" evidence="2">
    <location>
        <position position="62"/>
    </location>
</feature>
<name>A0A816IYJ7_BRANA</name>
<sequence length="62" mass="7103">QVCASEGVQNQIVQDFEEISSVADFYFSNVYNSLVKYGFITLFILYNFGFESMFQSNHISVS</sequence>
<evidence type="ECO:0000256" key="1">
    <source>
        <dbReference type="SAM" id="Phobius"/>
    </source>
</evidence>